<name>A0A803MV18_CHEQI</name>
<keyword evidence="4" id="KW-1185">Reference proteome</keyword>
<evidence type="ECO:0000313" key="3">
    <source>
        <dbReference type="EnsemblPlants" id="AUR62035745-RA:cds"/>
    </source>
</evidence>
<accession>A0A803MV18</accession>
<dbReference type="InterPro" id="IPR058594">
    <property type="entry name" value="PB1-like_dom_pln"/>
</dbReference>
<feature type="domain" description="PB1-like" evidence="2">
    <location>
        <begin position="1"/>
        <end position="103"/>
    </location>
</feature>
<reference evidence="3" key="2">
    <citation type="submission" date="2021-03" db="UniProtKB">
        <authorList>
            <consortium name="EnsemblPlants"/>
        </authorList>
    </citation>
    <scope>IDENTIFICATION</scope>
</reference>
<dbReference type="AlphaFoldDB" id="A0A803MV18"/>
<evidence type="ECO:0000313" key="4">
    <source>
        <dbReference type="Proteomes" id="UP000596660"/>
    </source>
</evidence>
<protein>
    <recommendedName>
        <fullName evidence="2">PB1-like domain-containing protein</fullName>
    </recommendedName>
</protein>
<feature type="region of interest" description="Disordered" evidence="1">
    <location>
        <begin position="280"/>
        <end position="380"/>
    </location>
</feature>
<feature type="compositionally biased region" description="Low complexity" evidence="1">
    <location>
        <begin position="329"/>
        <end position="340"/>
    </location>
</feature>
<dbReference type="Pfam" id="PF26130">
    <property type="entry name" value="PB1-like"/>
    <property type="match status" value="1"/>
</dbReference>
<dbReference type="EnsemblPlants" id="AUR62035745-RA">
    <property type="protein sequence ID" value="AUR62035745-RA:cds"/>
    <property type="gene ID" value="AUR62035745"/>
</dbReference>
<dbReference type="Proteomes" id="UP000596660">
    <property type="component" value="Unplaced"/>
</dbReference>
<feature type="compositionally biased region" description="Acidic residues" evidence="1">
    <location>
        <begin position="293"/>
        <end position="313"/>
    </location>
</feature>
<evidence type="ECO:0000259" key="2">
    <source>
        <dbReference type="Pfam" id="PF26130"/>
    </source>
</evidence>
<organism evidence="3 4">
    <name type="scientific">Chenopodium quinoa</name>
    <name type="common">Quinoa</name>
    <dbReference type="NCBI Taxonomy" id="63459"/>
    <lineage>
        <taxon>Eukaryota</taxon>
        <taxon>Viridiplantae</taxon>
        <taxon>Streptophyta</taxon>
        <taxon>Embryophyta</taxon>
        <taxon>Tracheophyta</taxon>
        <taxon>Spermatophyta</taxon>
        <taxon>Magnoliopsida</taxon>
        <taxon>eudicotyledons</taxon>
        <taxon>Gunneridae</taxon>
        <taxon>Pentapetalae</taxon>
        <taxon>Caryophyllales</taxon>
        <taxon>Chenopodiaceae</taxon>
        <taxon>Chenopodioideae</taxon>
        <taxon>Atripliceae</taxon>
        <taxon>Chenopodium</taxon>
    </lineage>
</organism>
<feature type="region of interest" description="Disordered" evidence="1">
    <location>
        <begin position="417"/>
        <end position="443"/>
    </location>
</feature>
<feature type="compositionally biased region" description="Polar residues" evidence="1">
    <location>
        <begin position="417"/>
        <end position="431"/>
    </location>
</feature>
<dbReference type="Gramene" id="AUR62035745-RA">
    <property type="protein sequence ID" value="AUR62035745-RA:cds"/>
    <property type="gene ID" value="AUR62035745"/>
</dbReference>
<sequence length="443" mass="48118">MCDKICLKFRHSGWFKHLSNGDLVYEGGRGKSKQIDPDFLSFFDIIELAKECCGESNDVAGLYYLLPGLSMTNGLRKVHDDVDVMEVARLGVKYRCVELYVKHRDESPELDPFEEPEVQRHFQPLTQASQSAPQPSKTDSPLRLDQLVESFYSDEDDQGDPLYNPLTDKGKGVLVESSQAGKVVGGEDYVFGGVYTDEDSDEDDVDLEVEQFKSGLDGLDAELEEDYNEAIFEDGELYDSDVSDEEYDQARERVKSCTTQLVQAAAQLAKEAVEGSKALEVEVVQDKDSEHESEYDESAEEENTPPPSDDEGVEGNLRKRSSFLTGRGQSQTSAAAASQSVGLSQSTEGRGGRAGGRGKTMGGRGSGRGHTRGGRGRGRGPIGVGVLFGADGSVLPNVRGKSAKELSGAAITMKTRAASSQQAYNVMTGDSSSHKTTKHHQAQ</sequence>
<proteinExistence type="predicted"/>
<evidence type="ECO:0000256" key="1">
    <source>
        <dbReference type="SAM" id="MobiDB-lite"/>
    </source>
</evidence>
<reference evidence="3" key="1">
    <citation type="journal article" date="2017" name="Nature">
        <title>The genome of Chenopodium quinoa.</title>
        <authorList>
            <person name="Jarvis D.E."/>
            <person name="Ho Y.S."/>
            <person name="Lightfoot D.J."/>
            <person name="Schmoeckel S.M."/>
            <person name="Li B."/>
            <person name="Borm T.J.A."/>
            <person name="Ohyanagi H."/>
            <person name="Mineta K."/>
            <person name="Michell C.T."/>
            <person name="Saber N."/>
            <person name="Kharbatia N.M."/>
            <person name="Rupper R.R."/>
            <person name="Sharp A.R."/>
            <person name="Dally N."/>
            <person name="Boughton B.A."/>
            <person name="Woo Y.H."/>
            <person name="Gao G."/>
            <person name="Schijlen E.G.W.M."/>
            <person name="Guo X."/>
            <person name="Momin A.A."/>
            <person name="Negrao S."/>
            <person name="Al-Babili S."/>
            <person name="Gehring C."/>
            <person name="Roessner U."/>
            <person name="Jung C."/>
            <person name="Murphy K."/>
            <person name="Arold S.T."/>
            <person name="Gojobori T."/>
            <person name="van der Linden C.G."/>
            <person name="van Loo E.N."/>
            <person name="Jellen E.N."/>
            <person name="Maughan P.J."/>
            <person name="Tester M."/>
        </authorList>
    </citation>
    <scope>NUCLEOTIDE SEQUENCE [LARGE SCALE GENOMIC DNA]</scope>
    <source>
        <strain evidence="3">cv. PI 614886</strain>
    </source>
</reference>
<feature type="compositionally biased region" description="Basic and acidic residues" evidence="1">
    <location>
        <begin position="280"/>
        <end position="292"/>
    </location>
</feature>
<feature type="compositionally biased region" description="Basic residues" evidence="1">
    <location>
        <begin position="367"/>
        <end position="378"/>
    </location>
</feature>
<feature type="compositionally biased region" description="Gly residues" evidence="1">
    <location>
        <begin position="352"/>
        <end position="366"/>
    </location>
</feature>